<dbReference type="SUPFAM" id="SSF46626">
    <property type="entry name" value="Cytochrome c"/>
    <property type="match status" value="1"/>
</dbReference>
<dbReference type="GO" id="GO:0046872">
    <property type="term" value="F:metal ion binding"/>
    <property type="evidence" value="ECO:0007669"/>
    <property type="project" value="UniProtKB-KW"/>
</dbReference>
<protein>
    <submittedName>
        <fullName evidence="6">Cytochrome P460</fullName>
    </submittedName>
</protein>
<organism evidence="6 7">
    <name type="scientific">Siphonobacter aquaeclarae</name>
    <dbReference type="NCBI Taxonomy" id="563176"/>
    <lineage>
        <taxon>Bacteria</taxon>
        <taxon>Pseudomonadati</taxon>
        <taxon>Bacteroidota</taxon>
        <taxon>Cytophagia</taxon>
        <taxon>Cytophagales</taxon>
        <taxon>Cytophagaceae</taxon>
        <taxon>Siphonobacter</taxon>
    </lineage>
</organism>
<dbReference type="Pfam" id="PF16694">
    <property type="entry name" value="Cytochrome_P460"/>
    <property type="match status" value="1"/>
</dbReference>
<evidence type="ECO:0000313" key="6">
    <source>
        <dbReference type="EMBL" id="SDL24543.1"/>
    </source>
</evidence>
<evidence type="ECO:0000259" key="5">
    <source>
        <dbReference type="PROSITE" id="PS51007"/>
    </source>
</evidence>
<dbReference type="InterPro" id="IPR036909">
    <property type="entry name" value="Cyt_c-like_dom_sf"/>
</dbReference>
<evidence type="ECO:0000313" key="7">
    <source>
        <dbReference type="Proteomes" id="UP000198901"/>
    </source>
</evidence>
<feature type="domain" description="Cytochrome c" evidence="5">
    <location>
        <begin position="39"/>
        <end position="145"/>
    </location>
</feature>
<keyword evidence="3 4" id="KW-0408">Iron</keyword>
<dbReference type="Gene3D" id="3.50.70.20">
    <property type="entry name" value="Cytochrome P460"/>
    <property type="match status" value="1"/>
</dbReference>
<evidence type="ECO:0000256" key="4">
    <source>
        <dbReference type="PROSITE-ProRule" id="PRU00433"/>
    </source>
</evidence>
<gene>
    <name evidence="6" type="ORF">SAMN04488090_0480</name>
</gene>
<evidence type="ECO:0000256" key="1">
    <source>
        <dbReference type="ARBA" id="ARBA00022617"/>
    </source>
</evidence>
<dbReference type="CDD" id="cd20753">
    <property type="entry name" value="cyt_P460_Mc-like"/>
    <property type="match status" value="1"/>
</dbReference>
<dbReference type="InterPro" id="IPR032033">
    <property type="entry name" value="Cytochrome_P460"/>
</dbReference>
<dbReference type="InterPro" id="IPR025992">
    <property type="entry name" value="Haem-bd"/>
</dbReference>
<dbReference type="Proteomes" id="UP000198901">
    <property type="component" value="Unassembled WGS sequence"/>
</dbReference>
<dbReference type="PROSITE" id="PS51007">
    <property type="entry name" value="CYTC"/>
    <property type="match status" value="1"/>
</dbReference>
<reference evidence="6 7" key="1">
    <citation type="submission" date="2016-10" db="EMBL/GenBank/DDBJ databases">
        <authorList>
            <person name="de Groot N.N."/>
        </authorList>
    </citation>
    <scope>NUCLEOTIDE SEQUENCE [LARGE SCALE GENOMIC DNA]</scope>
    <source>
        <strain evidence="6 7">DSM 21668</strain>
    </source>
</reference>
<dbReference type="GO" id="GO:0020037">
    <property type="term" value="F:heme binding"/>
    <property type="evidence" value="ECO:0007669"/>
    <property type="project" value="InterPro"/>
</dbReference>
<dbReference type="OrthoDB" id="196738at2"/>
<proteinExistence type="predicted"/>
<dbReference type="RefSeq" id="WP_093197225.1">
    <property type="nucleotide sequence ID" value="NZ_FNGS01000001.1"/>
</dbReference>
<evidence type="ECO:0000256" key="2">
    <source>
        <dbReference type="ARBA" id="ARBA00022723"/>
    </source>
</evidence>
<keyword evidence="7" id="KW-1185">Reference proteome</keyword>
<name>A0A1G9IHZ8_9BACT</name>
<dbReference type="EMBL" id="FNGS01000001">
    <property type="protein sequence ID" value="SDL24543.1"/>
    <property type="molecule type" value="Genomic_DNA"/>
</dbReference>
<dbReference type="STRING" id="563176.SAMN04488090_0480"/>
<dbReference type="InterPro" id="IPR038142">
    <property type="entry name" value="Cytochrome_P460_sp"/>
</dbReference>
<dbReference type="AlphaFoldDB" id="A0A1G9IHZ8"/>
<evidence type="ECO:0000256" key="3">
    <source>
        <dbReference type="ARBA" id="ARBA00023004"/>
    </source>
</evidence>
<dbReference type="InterPro" id="IPR009056">
    <property type="entry name" value="Cyt_c-like_dom"/>
</dbReference>
<dbReference type="Pfam" id="PF14376">
    <property type="entry name" value="Haem_bd"/>
    <property type="match status" value="1"/>
</dbReference>
<dbReference type="GO" id="GO:0009055">
    <property type="term" value="F:electron transfer activity"/>
    <property type="evidence" value="ECO:0007669"/>
    <property type="project" value="InterPro"/>
</dbReference>
<sequence>MKTTYKPVLLAATAFLAVLLALQWVRKPVENPPVTRPIQAPAEVTAIFRKACYDCHSNETKLTWYDKIAPVSWLIAADVEAARTRFNFSTFDSLAPADQQGKLWEMVNMVAMGRMPLKPYAALHPEARLTGTDLDVLKKYVRSLSPSKYHDSTVVNQEAREFEQLQRETKTIHVRPVAANGIAYLPDYRNWQVISTTNRFDLHSIRILYGNPAAVKAAKENRPFPAGSILVKAVWNSIEEANGDITPGSLNSIQMMVKDPERFPDTAGWGFAKFNGLTLKPYGKTALFNTTCYNCHQIAEKNDYVFNLPAISPAKP</sequence>
<keyword evidence="1 4" id="KW-0349">Heme</keyword>
<accession>A0A1G9IHZ8</accession>
<dbReference type="SMART" id="SM01235">
    <property type="entry name" value="Haem_bd"/>
    <property type="match status" value="1"/>
</dbReference>
<keyword evidence="2 4" id="KW-0479">Metal-binding</keyword>